<dbReference type="GO" id="GO:0005577">
    <property type="term" value="C:fibrinogen complex"/>
    <property type="evidence" value="ECO:0007669"/>
    <property type="project" value="TreeGrafter"/>
</dbReference>
<dbReference type="InterPro" id="IPR020837">
    <property type="entry name" value="Fibrinogen_CS"/>
</dbReference>
<dbReference type="NCBIfam" id="NF040941">
    <property type="entry name" value="GGGWT_bact"/>
    <property type="match status" value="1"/>
</dbReference>
<feature type="domain" description="Fibrinogen C-terminal" evidence="6">
    <location>
        <begin position="46"/>
        <end position="279"/>
    </location>
</feature>
<evidence type="ECO:0000256" key="1">
    <source>
        <dbReference type="ARBA" id="ARBA00004613"/>
    </source>
</evidence>
<evidence type="ECO:0000256" key="4">
    <source>
        <dbReference type="ARBA" id="ARBA00023180"/>
    </source>
</evidence>
<feature type="chain" id="PRO_5035607728" description="Fibrinogen C-terminal domain-containing protein" evidence="5">
    <location>
        <begin position="22"/>
        <end position="282"/>
    </location>
</feature>
<feature type="signal peptide" evidence="5">
    <location>
        <begin position="1"/>
        <end position="21"/>
    </location>
</feature>
<dbReference type="EMBL" id="CAJNOI010000065">
    <property type="protein sequence ID" value="CAF0983386.1"/>
    <property type="molecule type" value="Genomic_DNA"/>
</dbReference>
<evidence type="ECO:0000259" key="6">
    <source>
        <dbReference type="PROSITE" id="PS51406"/>
    </source>
</evidence>
<gene>
    <name evidence="7" type="ORF">BJG266_LOCUS14995</name>
    <name evidence="8" type="ORF">QVE165_LOCUS43305</name>
</gene>
<evidence type="ECO:0000313" key="8">
    <source>
        <dbReference type="EMBL" id="CAF1497889.1"/>
    </source>
</evidence>
<accession>A0A815T0G8</accession>
<dbReference type="InterPro" id="IPR002181">
    <property type="entry name" value="Fibrinogen_a/b/g_C_dom"/>
</dbReference>
<dbReference type="AlphaFoldDB" id="A0A815T0G8"/>
<keyword evidence="5" id="KW-0732">Signal</keyword>
<dbReference type="InterPro" id="IPR037579">
    <property type="entry name" value="FIB_ANG-like"/>
</dbReference>
<dbReference type="SMART" id="SM00186">
    <property type="entry name" value="FBG"/>
    <property type="match status" value="1"/>
</dbReference>
<dbReference type="PROSITE" id="PS00514">
    <property type="entry name" value="FIBRINOGEN_C_1"/>
    <property type="match status" value="1"/>
</dbReference>
<keyword evidence="3" id="KW-1015">Disulfide bond</keyword>
<dbReference type="Proteomes" id="UP000663877">
    <property type="component" value="Unassembled WGS sequence"/>
</dbReference>
<reference evidence="8" key="1">
    <citation type="submission" date="2021-02" db="EMBL/GenBank/DDBJ databases">
        <authorList>
            <person name="Nowell W R."/>
        </authorList>
    </citation>
    <scope>NUCLEOTIDE SEQUENCE</scope>
</reference>
<dbReference type="PANTHER" id="PTHR47221:SF5">
    <property type="entry name" value="FIBRINOGEN C-TERMINAL DOMAIN-CONTAINING PROTEIN"/>
    <property type="match status" value="1"/>
</dbReference>
<dbReference type="PROSITE" id="PS51406">
    <property type="entry name" value="FIBRINOGEN_C_2"/>
    <property type="match status" value="1"/>
</dbReference>
<dbReference type="GO" id="GO:0034116">
    <property type="term" value="P:positive regulation of heterotypic cell-cell adhesion"/>
    <property type="evidence" value="ECO:0007669"/>
    <property type="project" value="TreeGrafter"/>
</dbReference>
<dbReference type="GO" id="GO:0030674">
    <property type="term" value="F:protein-macromolecule adaptor activity"/>
    <property type="evidence" value="ECO:0007669"/>
    <property type="project" value="TreeGrafter"/>
</dbReference>
<dbReference type="InterPro" id="IPR036056">
    <property type="entry name" value="Fibrinogen-like_C"/>
</dbReference>
<dbReference type="FunFam" id="3.90.215.10:FF:000001">
    <property type="entry name" value="Tenascin isoform 1"/>
    <property type="match status" value="1"/>
</dbReference>
<keyword evidence="2" id="KW-0964">Secreted</keyword>
<name>A0A815T0G8_9BILA</name>
<dbReference type="EMBL" id="CAJNOM010000554">
    <property type="protein sequence ID" value="CAF1497889.1"/>
    <property type="molecule type" value="Genomic_DNA"/>
</dbReference>
<evidence type="ECO:0000313" key="7">
    <source>
        <dbReference type="EMBL" id="CAF0983386.1"/>
    </source>
</evidence>
<sequence>MLFKFIILFVTVNLCVELGNAARTKQTARRANTTAQGHHRTVNFDEDEKRDPIDCGAIYRSQERKGLDITSGVYKIYPEDSVPFKVFCDMETDGGGWTVIQRRGEFKHQEDFYQGWNDYKKGFGDGRGEFWLGNDKIYTLTNQRKYDLRFDLEDYEGAKRFALYSGFRIGDESTDYRMTYDNFVTGDAGDSLIGVSSADNFKTNVNGMKFTTKDRDNDGSSEWNCAQHYKGGWWYNKCHAANPNGERKNNNSGEGIDWFTWHGLTYSLKKMEMKIRRSKFNL</sequence>
<dbReference type="CDD" id="cd00087">
    <property type="entry name" value="FReD"/>
    <property type="match status" value="1"/>
</dbReference>
<dbReference type="Pfam" id="PF00147">
    <property type="entry name" value="Fibrinogen_C"/>
    <property type="match status" value="1"/>
</dbReference>
<dbReference type="GO" id="GO:0005201">
    <property type="term" value="F:extracellular matrix structural constituent"/>
    <property type="evidence" value="ECO:0007669"/>
    <property type="project" value="TreeGrafter"/>
</dbReference>
<comment type="caution">
    <text evidence="8">The sequence shown here is derived from an EMBL/GenBank/DDBJ whole genome shotgun (WGS) entry which is preliminary data.</text>
</comment>
<dbReference type="InterPro" id="IPR014716">
    <property type="entry name" value="Fibrinogen_a/b/g_C_1"/>
</dbReference>
<dbReference type="PANTHER" id="PTHR47221">
    <property type="entry name" value="FIBRINOGEN ALPHA CHAIN"/>
    <property type="match status" value="1"/>
</dbReference>
<keyword evidence="4" id="KW-0325">Glycoprotein</keyword>
<dbReference type="SUPFAM" id="SSF56496">
    <property type="entry name" value="Fibrinogen C-terminal domain-like"/>
    <property type="match status" value="1"/>
</dbReference>
<dbReference type="Proteomes" id="UP000663832">
    <property type="component" value="Unassembled WGS sequence"/>
</dbReference>
<dbReference type="Gene3D" id="3.90.215.10">
    <property type="entry name" value="Gamma Fibrinogen, chain A, domain 1"/>
    <property type="match status" value="1"/>
</dbReference>
<protein>
    <recommendedName>
        <fullName evidence="6">Fibrinogen C-terminal domain-containing protein</fullName>
    </recommendedName>
</protein>
<keyword evidence="9" id="KW-1185">Reference proteome</keyword>
<evidence type="ECO:0000256" key="2">
    <source>
        <dbReference type="ARBA" id="ARBA00022525"/>
    </source>
</evidence>
<evidence type="ECO:0000256" key="3">
    <source>
        <dbReference type="ARBA" id="ARBA00023157"/>
    </source>
</evidence>
<comment type="subcellular location">
    <subcellularLocation>
        <location evidence="1">Secreted</location>
    </subcellularLocation>
</comment>
<evidence type="ECO:0000256" key="5">
    <source>
        <dbReference type="SAM" id="SignalP"/>
    </source>
</evidence>
<proteinExistence type="predicted"/>
<dbReference type="OrthoDB" id="6145874at2759"/>
<evidence type="ECO:0000313" key="9">
    <source>
        <dbReference type="Proteomes" id="UP000663832"/>
    </source>
</evidence>
<organism evidence="8 9">
    <name type="scientific">Adineta steineri</name>
    <dbReference type="NCBI Taxonomy" id="433720"/>
    <lineage>
        <taxon>Eukaryota</taxon>
        <taxon>Metazoa</taxon>
        <taxon>Spiralia</taxon>
        <taxon>Gnathifera</taxon>
        <taxon>Rotifera</taxon>
        <taxon>Eurotatoria</taxon>
        <taxon>Bdelloidea</taxon>
        <taxon>Adinetida</taxon>
        <taxon>Adinetidae</taxon>
        <taxon>Adineta</taxon>
    </lineage>
</organism>